<evidence type="ECO:0008006" key="4">
    <source>
        <dbReference type="Google" id="ProtNLM"/>
    </source>
</evidence>
<reference evidence="3" key="1">
    <citation type="journal article" date="2019" name="Int. J. Syst. Evol. Microbiol.">
        <title>The Global Catalogue of Microorganisms (GCM) 10K type strain sequencing project: providing services to taxonomists for standard genome sequencing and annotation.</title>
        <authorList>
            <consortium name="The Broad Institute Genomics Platform"/>
            <consortium name="The Broad Institute Genome Sequencing Center for Infectious Disease"/>
            <person name="Wu L."/>
            <person name="Ma J."/>
        </authorList>
    </citation>
    <scope>NUCLEOTIDE SEQUENCE [LARGE SCALE GENOMIC DNA]</scope>
    <source>
        <strain evidence="3">CCUG 63830</strain>
    </source>
</reference>
<evidence type="ECO:0000313" key="3">
    <source>
        <dbReference type="Proteomes" id="UP001596317"/>
    </source>
</evidence>
<dbReference type="EMBL" id="JBHSWB010000002">
    <property type="protein sequence ID" value="MFC6662581.1"/>
    <property type="molecule type" value="Genomic_DNA"/>
</dbReference>
<evidence type="ECO:0000313" key="2">
    <source>
        <dbReference type="EMBL" id="MFC6662581.1"/>
    </source>
</evidence>
<dbReference type="Proteomes" id="UP001596317">
    <property type="component" value="Unassembled WGS sequence"/>
</dbReference>
<proteinExistence type="predicted"/>
<accession>A0ABW1ZNW1</accession>
<protein>
    <recommendedName>
        <fullName evidence="4">DUF4165 domain-containing protein</fullName>
    </recommendedName>
</protein>
<keyword evidence="1" id="KW-0732">Signal</keyword>
<name>A0ABW1ZNW1_9DEIO</name>
<dbReference type="RefSeq" id="WP_224610932.1">
    <property type="nucleotide sequence ID" value="NZ_JAIQXV010000016.1"/>
</dbReference>
<evidence type="ECO:0000256" key="1">
    <source>
        <dbReference type="SAM" id="SignalP"/>
    </source>
</evidence>
<comment type="caution">
    <text evidence="2">The sequence shown here is derived from an EMBL/GenBank/DDBJ whole genome shotgun (WGS) entry which is preliminary data.</text>
</comment>
<organism evidence="2 3">
    <name type="scientific">Deinococcus multiflagellatus</name>
    <dbReference type="NCBI Taxonomy" id="1656887"/>
    <lineage>
        <taxon>Bacteria</taxon>
        <taxon>Thermotogati</taxon>
        <taxon>Deinococcota</taxon>
        <taxon>Deinococci</taxon>
        <taxon>Deinococcales</taxon>
        <taxon>Deinococcaceae</taxon>
        <taxon>Deinococcus</taxon>
    </lineage>
</organism>
<keyword evidence="3" id="KW-1185">Reference proteome</keyword>
<feature type="signal peptide" evidence="1">
    <location>
        <begin position="1"/>
        <end position="20"/>
    </location>
</feature>
<gene>
    <name evidence="2" type="ORF">ACFP90_21225</name>
</gene>
<sequence>MKKISTALWLAALTSVTVHAASLDLALYETVRVNGAATLQKVTTALPGQVLRQVAVVTTDKAVSSPRATIPVPAYTTFAGNLALPSGATATFSLDGKTFSPKPMKSVTVNENGRSVTKLVPAPEQEYRAVRVTLPAMKLNTPYTVAYDIKVN</sequence>
<feature type="chain" id="PRO_5046635874" description="DUF4165 domain-containing protein" evidence="1">
    <location>
        <begin position="21"/>
        <end position="152"/>
    </location>
</feature>